<reference evidence="1" key="1">
    <citation type="submission" date="2017-04" db="EMBL/GenBank/DDBJ databases">
        <title>Genome deletions in a multicellular cyanobacterial endosymbiont for morphological adaptation in marine diatoms.</title>
        <authorList>
            <person name="Wang Y."/>
            <person name="Gao H."/>
            <person name="Li R."/>
            <person name="Xu X."/>
        </authorList>
    </citation>
    <scope>NUCLEOTIDE SEQUENCE</scope>
    <source>
        <strain evidence="1">FACHB 800</strain>
    </source>
</reference>
<name>A0A975TDE7_9NOST</name>
<gene>
    <name evidence="1" type="ORF">B6N60_04606</name>
</gene>
<accession>A0A975TDE7</accession>
<proteinExistence type="predicted"/>
<keyword evidence="2" id="KW-1185">Reference proteome</keyword>
<protein>
    <submittedName>
        <fullName evidence="1">Uncharacterized protein</fullName>
    </submittedName>
</protein>
<dbReference type="AlphaFoldDB" id="A0A975TDE7"/>
<dbReference type="Proteomes" id="UP000683511">
    <property type="component" value="Chromosome"/>
</dbReference>
<organism evidence="1 2">
    <name type="scientific">Richelia sinica FACHB-800</name>
    <dbReference type="NCBI Taxonomy" id="1357546"/>
    <lineage>
        <taxon>Bacteria</taxon>
        <taxon>Bacillati</taxon>
        <taxon>Cyanobacteriota</taxon>
        <taxon>Cyanophyceae</taxon>
        <taxon>Nostocales</taxon>
        <taxon>Nostocaceae</taxon>
        <taxon>Richelia</taxon>
    </lineage>
</organism>
<dbReference type="EMBL" id="CP021056">
    <property type="protein sequence ID" value="QXE25886.1"/>
    <property type="molecule type" value="Genomic_DNA"/>
</dbReference>
<sequence>MTKLWLQKHQTIDITSLWDFLLVGKPESDRRGVFAGNC</sequence>
<evidence type="ECO:0000313" key="1">
    <source>
        <dbReference type="EMBL" id="QXE25886.1"/>
    </source>
</evidence>
<dbReference type="KEGG" id="rsin:B6N60_04606"/>
<evidence type="ECO:0000313" key="2">
    <source>
        <dbReference type="Proteomes" id="UP000683511"/>
    </source>
</evidence>